<protein>
    <submittedName>
        <fullName evidence="2">Uncharacterized protein</fullName>
    </submittedName>
</protein>
<reference evidence="2 3" key="1">
    <citation type="submission" date="2016-08" db="EMBL/GenBank/DDBJ databases">
        <authorList>
            <person name="Loux V."/>
            <person name="Rue O."/>
        </authorList>
    </citation>
    <scope>NUCLEOTIDE SEQUENCE [LARGE SCALE GENOMIC DNA]</scope>
    <source>
        <strain evidence="2 3">WSBC_10311</strain>
    </source>
</reference>
<comment type="caution">
    <text evidence="2">The sequence shown here is derived from an EMBL/GenBank/DDBJ whole genome shotgun (WGS) entry which is preliminary data.</text>
</comment>
<proteinExistence type="predicted"/>
<dbReference type="Proteomes" id="UP000195728">
    <property type="component" value="Unassembled WGS sequence"/>
</dbReference>
<organism evidence="2 3">
    <name type="scientific">Bacillus wiedmannii</name>
    <dbReference type="NCBI Taxonomy" id="1890302"/>
    <lineage>
        <taxon>Bacteria</taxon>
        <taxon>Bacillati</taxon>
        <taxon>Bacillota</taxon>
        <taxon>Bacilli</taxon>
        <taxon>Bacillales</taxon>
        <taxon>Bacillaceae</taxon>
        <taxon>Bacillus</taxon>
        <taxon>Bacillus cereus group</taxon>
    </lineage>
</organism>
<feature type="transmembrane region" description="Helical" evidence="1">
    <location>
        <begin position="35"/>
        <end position="53"/>
    </location>
</feature>
<sequence>MIIDFILDLYIFVMSILFIWLGFKIDTESYKENRMFMSLFSFTGVFPFLLTISYYLFRIFMIGLGAIFLYLLFTGGFEY</sequence>
<accession>A0AB37YLZ2</accession>
<keyword evidence="1" id="KW-0472">Membrane</keyword>
<gene>
    <name evidence="2" type="ORF">BC10311_01076</name>
</gene>
<dbReference type="AlphaFoldDB" id="A0AB37YLZ2"/>
<keyword evidence="1" id="KW-1133">Transmembrane helix</keyword>
<feature type="transmembrane region" description="Helical" evidence="1">
    <location>
        <begin position="6"/>
        <end position="23"/>
    </location>
</feature>
<keyword evidence="1" id="KW-0812">Transmembrane</keyword>
<evidence type="ECO:0000313" key="2">
    <source>
        <dbReference type="EMBL" id="SCB99957.1"/>
    </source>
</evidence>
<feature type="transmembrane region" description="Helical" evidence="1">
    <location>
        <begin position="59"/>
        <end position="77"/>
    </location>
</feature>
<evidence type="ECO:0000256" key="1">
    <source>
        <dbReference type="SAM" id="Phobius"/>
    </source>
</evidence>
<name>A0AB37YLZ2_9BACI</name>
<dbReference type="EMBL" id="FMBG01000011">
    <property type="protein sequence ID" value="SCB99957.1"/>
    <property type="molecule type" value="Genomic_DNA"/>
</dbReference>
<evidence type="ECO:0000313" key="3">
    <source>
        <dbReference type="Proteomes" id="UP000195728"/>
    </source>
</evidence>